<accession>A0AAW1LEC2</accession>
<dbReference type="Gene3D" id="3.40.50.1110">
    <property type="entry name" value="SGNH hydrolase"/>
    <property type="match status" value="1"/>
</dbReference>
<dbReference type="InterPro" id="IPR001087">
    <property type="entry name" value="GDSL"/>
</dbReference>
<evidence type="ECO:0000313" key="4">
    <source>
        <dbReference type="EMBL" id="KAK9734418.1"/>
    </source>
</evidence>
<comment type="similarity">
    <text evidence="1">Belongs to the 'GDSL' lipolytic enzyme family.</text>
</comment>
<dbReference type="AlphaFoldDB" id="A0AAW1LEC2"/>
<gene>
    <name evidence="4" type="ORF">RND81_04G138300</name>
</gene>
<sequence length="189" mass="20871">MATTTTTTLTSCAIILYIFSLITTTTAAKVSGNHTAALFIFGDSLYDSGMTFYSGVKGAGAEFWPNGNTFFNERVGRYCDGRVVPDFLAEYAGLPFPKPYLKPELTDYTKGINFAAAGACALVELRPSTLYLKRQMKFFKEMIIKLKEQVGEEEANNVISKAVYLINIGANDYVTLYQNNLSKLTITPF</sequence>
<dbReference type="EMBL" id="JBDFQZ010000004">
    <property type="protein sequence ID" value="KAK9734418.1"/>
    <property type="molecule type" value="Genomic_DNA"/>
</dbReference>
<keyword evidence="5" id="KW-1185">Reference proteome</keyword>
<dbReference type="Proteomes" id="UP001443914">
    <property type="component" value="Unassembled WGS sequence"/>
</dbReference>
<feature type="signal peptide" evidence="3">
    <location>
        <begin position="1"/>
        <end position="27"/>
    </location>
</feature>
<dbReference type="GO" id="GO:0016298">
    <property type="term" value="F:lipase activity"/>
    <property type="evidence" value="ECO:0007669"/>
    <property type="project" value="TreeGrafter"/>
</dbReference>
<dbReference type="InterPro" id="IPR044552">
    <property type="entry name" value="GLIP1-5/GLL25"/>
</dbReference>
<evidence type="ECO:0000256" key="2">
    <source>
        <dbReference type="ARBA" id="ARBA00022729"/>
    </source>
</evidence>
<comment type="caution">
    <text evidence="4">The sequence shown here is derived from an EMBL/GenBank/DDBJ whole genome shotgun (WGS) entry which is preliminary data.</text>
</comment>
<evidence type="ECO:0000256" key="1">
    <source>
        <dbReference type="ARBA" id="ARBA00008668"/>
    </source>
</evidence>
<evidence type="ECO:0000313" key="5">
    <source>
        <dbReference type="Proteomes" id="UP001443914"/>
    </source>
</evidence>
<reference evidence="4" key="1">
    <citation type="submission" date="2024-03" db="EMBL/GenBank/DDBJ databases">
        <title>WGS assembly of Saponaria officinalis var. Norfolk2.</title>
        <authorList>
            <person name="Jenkins J."/>
            <person name="Shu S."/>
            <person name="Grimwood J."/>
            <person name="Barry K."/>
            <person name="Goodstein D."/>
            <person name="Schmutz J."/>
            <person name="Leebens-Mack J."/>
            <person name="Osbourn A."/>
        </authorList>
    </citation>
    <scope>NUCLEOTIDE SEQUENCE [LARGE SCALE GENOMIC DNA]</scope>
    <source>
        <strain evidence="4">JIC</strain>
    </source>
</reference>
<keyword evidence="2 3" id="KW-0732">Signal</keyword>
<proteinExistence type="inferred from homology"/>
<dbReference type="PANTHER" id="PTHR45966:SF1">
    <property type="entry name" value="GDSL ESTERASE_LIPASE 1-RELATED"/>
    <property type="match status" value="1"/>
</dbReference>
<dbReference type="PANTHER" id="PTHR45966">
    <property type="entry name" value="GDSL-LIKE LIPASE/ACYLHYDROLASE"/>
    <property type="match status" value="1"/>
</dbReference>
<protein>
    <submittedName>
        <fullName evidence="4">Uncharacterized protein</fullName>
    </submittedName>
</protein>
<evidence type="ECO:0000256" key="3">
    <source>
        <dbReference type="SAM" id="SignalP"/>
    </source>
</evidence>
<organism evidence="4 5">
    <name type="scientific">Saponaria officinalis</name>
    <name type="common">Common soapwort</name>
    <name type="synonym">Lychnis saponaria</name>
    <dbReference type="NCBI Taxonomy" id="3572"/>
    <lineage>
        <taxon>Eukaryota</taxon>
        <taxon>Viridiplantae</taxon>
        <taxon>Streptophyta</taxon>
        <taxon>Embryophyta</taxon>
        <taxon>Tracheophyta</taxon>
        <taxon>Spermatophyta</taxon>
        <taxon>Magnoliopsida</taxon>
        <taxon>eudicotyledons</taxon>
        <taxon>Gunneridae</taxon>
        <taxon>Pentapetalae</taxon>
        <taxon>Caryophyllales</taxon>
        <taxon>Caryophyllaceae</taxon>
        <taxon>Caryophylleae</taxon>
        <taxon>Saponaria</taxon>
    </lineage>
</organism>
<name>A0AAW1LEC2_SAPOF</name>
<feature type="chain" id="PRO_5043430169" evidence="3">
    <location>
        <begin position="28"/>
        <end position="189"/>
    </location>
</feature>
<dbReference type="InterPro" id="IPR036514">
    <property type="entry name" value="SGNH_hydro_sf"/>
</dbReference>
<dbReference type="Pfam" id="PF00657">
    <property type="entry name" value="Lipase_GDSL"/>
    <property type="match status" value="1"/>
</dbReference>